<reference evidence="11" key="1">
    <citation type="journal article" date="2014" name="Int. J. Syst. Evol. Microbiol.">
        <title>Complete genome sequence of Corynebacterium casei LMG S-19264T (=DSM 44701T), isolated from a smear-ripened cheese.</title>
        <authorList>
            <consortium name="US DOE Joint Genome Institute (JGI-PGF)"/>
            <person name="Walter F."/>
            <person name="Albersmeier A."/>
            <person name="Kalinowski J."/>
            <person name="Ruckert C."/>
        </authorList>
    </citation>
    <scope>NUCLEOTIDE SEQUENCE</scope>
    <source>
        <strain evidence="11">CGMCC 1.15360</strain>
    </source>
</reference>
<keyword evidence="6 7" id="KW-0998">Cell outer membrane</keyword>
<evidence type="ECO:0000256" key="2">
    <source>
        <dbReference type="ARBA" id="ARBA00022448"/>
    </source>
</evidence>
<dbReference type="Gene3D" id="2.60.40.1120">
    <property type="entry name" value="Carboxypeptidase-like, regulatory domain"/>
    <property type="match status" value="1"/>
</dbReference>
<evidence type="ECO:0000256" key="3">
    <source>
        <dbReference type="ARBA" id="ARBA00022452"/>
    </source>
</evidence>
<name>A0A916YQM0_9SPHN</name>
<evidence type="ECO:0000256" key="8">
    <source>
        <dbReference type="SAM" id="SignalP"/>
    </source>
</evidence>
<keyword evidence="4 7" id="KW-0812">Transmembrane</keyword>
<evidence type="ECO:0000256" key="5">
    <source>
        <dbReference type="ARBA" id="ARBA00023136"/>
    </source>
</evidence>
<keyword evidence="2 7" id="KW-0813">Transport</keyword>
<gene>
    <name evidence="11" type="ORF">GCM10010990_02170</name>
</gene>
<keyword evidence="12" id="KW-1185">Reference proteome</keyword>
<dbReference type="SUPFAM" id="SSF49464">
    <property type="entry name" value="Carboxypeptidase regulatory domain-like"/>
    <property type="match status" value="1"/>
</dbReference>
<dbReference type="InterPro" id="IPR036942">
    <property type="entry name" value="Beta-barrel_TonB_sf"/>
</dbReference>
<dbReference type="Proteomes" id="UP000612349">
    <property type="component" value="Unassembled WGS sequence"/>
</dbReference>
<proteinExistence type="inferred from homology"/>
<organism evidence="11 12">
    <name type="scientific">Croceicoccus mobilis</name>
    <dbReference type="NCBI Taxonomy" id="1703339"/>
    <lineage>
        <taxon>Bacteria</taxon>
        <taxon>Pseudomonadati</taxon>
        <taxon>Pseudomonadota</taxon>
        <taxon>Alphaproteobacteria</taxon>
        <taxon>Sphingomonadales</taxon>
        <taxon>Erythrobacteraceae</taxon>
        <taxon>Croceicoccus</taxon>
    </lineage>
</organism>
<dbReference type="GO" id="GO:0009279">
    <property type="term" value="C:cell outer membrane"/>
    <property type="evidence" value="ECO:0007669"/>
    <property type="project" value="UniProtKB-SubCell"/>
</dbReference>
<evidence type="ECO:0000259" key="9">
    <source>
        <dbReference type="Pfam" id="PF07715"/>
    </source>
</evidence>
<dbReference type="PROSITE" id="PS52016">
    <property type="entry name" value="TONB_DEPENDENT_REC_3"/>
    <property type="match status" value="1"/>
</dbReference>
<evidence type="ECO:0000313" key="12">
    <source>
        <dbReference type="Proteomes" id="UP000612349"/>
    </source>
</evidence>
<evidence type="ECO:0000256" key="1">
    <source>
        <dbReference type="ARBA" id="ARBA00004571"/>
    </source>
</evidence>
<dbReference type="InterPro" id="IPR008969">
    <property type="entry name" value="CarboxyPept-like_regulatory"/>
</dbReference>
<dbReference type="Pfam" id="PF13620">
    <property type="entry name" value="CarboxypepD_reg"/>
    <property type="match status" value="1"/>
</dbReference>
<evidence type="ECO:0000256" key="7">
    <source>
        <dbReference type="PROSITE-ProRule" id="PRU01360"/>
    </source>
</evidence>
<feature type="chain" id="PRO_5038054469" evidence="8">
    <location>
        <begin position="40"/>
        <end position="1021"/>
    </location>
</feature>
<sequence length="1021" mass="111257">MKLSNLRKRALSAGSALNALALVGAGAGVAAIAAAPAHAQDYTNITASGRVVSVDGTPVSGATVTVVSDDQGFSRTATTDGSGTFRLVQLPPGDYTVTIVANDYETYSESIALSQSSAANQFALVPSNYAGEIVVTAGRSKIIDFERTTTGLVLDVAELAQRVPVARDLTSIIELSPGVSAGDSAFGNLASISGSSVSENAYYVNGLNITDFRKGLGSATVPFDFYETVEVKNGGYQAEFGRATGGVVNATTKSGSNEFHGSVLFNYEPDDLRSDSPDTRNPLTGDSLYIDNSLDNRERIDTVVQLSGPIWKDRLFFYGIYNHRDVKTGGGIATANRYDETTTDDPFYGGKLDFVPFDGHRFEGTYFNTEGVQTTKSFAYDPETDEIGDYLSSELLEYGSENYVGRYTGNFTDWFVFSAAYGKSKLRENTVPQDQTTPYSVDNRSGTPLVIGNPSAIIEIAEDEREFYRFDADFYVDFLGSHHFRAGYDNEKLTSDNRVLYTGNVVWNYFTAGADDNYAPEGTDYASGRTFISGGIFQTENEAFYIQDNWSLLDNRLQLQLGLRNDRFVNKNADGDVFYASGDQWGPRLGFTLDAFGDQRTKVYGSFGRYYLPIPSNTNIRLAGAEFDLERYYELDGVNADGSPILGDALIGFDGSAPCYDTGIDQCENISDGTAVDTRAAASQDLKPQSVDEYILGGEVRVGDRWKFGLFGTYRSLNRSLEDAAIDAAVNAYCDSEGLDCTNSNGSDIWSGFHQYVLINPGDPQTITLSDPVNGESELRTVSFSAEDLGYPAAKRTYKAITATFDREFDGVWSLSGSYTYSQTKGNIEGGVKSDNGQDDSGITTDFDQPGFTYGAYGYLPNHRAHNFKIFGAYQATDWLLLGANAKVSSPRKFGCIGRIPSSVDAYATLYGGYAWYCNVDDNGDIITSGSVPSGTTTLTPRGSRFESDWLTQLDVSAVVSLPTDFDAKLRLDVFNVFNSKAELDFEERGTLSNYQPRNTYGLTTGYQTPRYVRVQLQVGF</sequence>
<comment type="caution">
    <text evidence="11">The sequence shown here is derived from an EMBL/GenBank/DDBJ whole genome shotgun (WGS) entry which is preliminary data.</text>
</comment>
<evidence type="ECO:0000259" key="10">
    <source>
        <dbReference type="Pfam" id="PF25183"/>
    </source>
</evidence>
<keyword evidence="5 7" id="KW-0472">Membrane</keyword>
<dbReference type="Pfam" id="PF25183">
    <property type="entry name" value="OMP_b-brl_4"/>
    <property type="match status" value="1"/>
</dbReference>
<dbReference type="Gene3D" id="2.40.170.20">
    <property type="entry name" value="TonB-dependent receptor, beta-barrel domain"/>
    <property type="match status" value="1"/>
</dbReference>
<protein>
    <submittedName>
        <fullName evidence="11">Membrane protein</fullName>
    </submittedName>
</protein>
<reference evidence="11" key="2">
    <citation type="submission" date="2020-09" db="EMBL/GenBank/DDBJ databases">
        <authorList>
            <person name="Sun Q."/>
            <person name="Zhou Y."/>
        </authorList>
    </citation>
    <scope>NUCLEOTIDE SEQUENCE</scope>
    <source>
        <strain evidence="11">CGMCC 1.15360</strain>
    </source>
</reference>
<comment type="subcellular location">
    <subcellularLocation>
        <location evidence="1 7">Cell outer membrane</location>
        <topology evidence="1 7">Multi-pass membrane protein</topology>
    </subcellularLocation>
</comment>
<dbReference type="AlphaFoldDB" id="A0A916YQM0"/>
<feature type="domain" description="TonB-dependent transporter Oar-like beta-barrel" evidence="10">
    <location>
        <begin position="576"/>
        <end position="875"/>
    </location>
</feature>
<keyword evidence="8" id="KW-0732">Signal</keyword>
<dbReference type="RefSeq" id="WP_066772529.1">
    <property type="nucleotide sequence ID" value="NZ_BMIP01000001.1"/>
</dbReference>
<feature type="signal peptide" evidence="8">
    <location>
        <begin position="1"/>
        <end position="39"/>
    </location>
</feature>
<dbReference type="Gene3D" id="2.170.130.10">
    <property type="entry name" value="TonB-dependent receptor, plug domain"/>
    <property type="match status" value="1"/>
</dbReference>
<dbReference type="InterPro" id="IPR012910">
    <property type="entry name" value="Plug_dom"/>
</dbReference>
<keyword evidence="3 7" id="KW-1134">Transmembrane beta strand</keyword>
<evidence type="ECO:0000256" key="4">
    <source>
        <dbReference type="ARBA" id="ARBA00022692"/>
    </source>
</evidence>
<comment type="similarity">
    <text evidence="7">Belongs to the TonB-dependent receptor family.</text>
</comment>
<evidence type="ECO:0000256" key="6">
    <source>
        <dbReference type="ARBA" id="ARBA00023237"/>
    </source>
</evidence>
<dbReference type="OrthoDB" id="9768147at2"/>
<dbReference type="InterPro" id="IPR039426">
    <property type="entry name" value="TonB-dep_rcpt-like"/>
</dbReference>
<dbReference type="InterPro" id="IPR057601">
    <property type="entry name" value="Oar-like_b-barrel"/>
</dbReference>
<dbReference type="InterPro" id="IPR037066">
    <property type="entry name" value="Plug_dom_sf"/>
</dbReference>
<evidence type="ECO:0000313" key="11">
    <source>
        <dbReference type="EMBL" id="GGD56517.1"/>
    </source>
</evidence>
<accession>A0A916YQM0</accession>
<dbReference type="EMBL" id="BMIP01000001">
    <property type="protein sequence ID" value="GGD56517.1"/>
    <property type="molecule type" value="Genomic_DNA"/>
</dbReference>
<dbReference type="Pfam" id="PF07715">
    <property type="entry name" value="Plug"/>
    <property type="match status" value="1"/>
</dbReference>
<dbReference type="SUPFAM" id="SSF56935">
    <property type="entry name" value="Porins"/>
    <property type="match status" value="1"/>
</dbReference>
<feature type="domain" description="TonB-dependent receptor plug" evidence="9">
    <location>
        <begin position="155"/>
        <end position="247"/>
    </location>
</feature>